<keyword evidence="6 7" id="KW-0472">Membrane</keyword>
<evidence type="ECO:0000256" key="7">
    <source>
        <dbReference type="RuleBase" id="RU363032"/>
    </source>
</evidence>
<evidence type="ECO:0000313" key="9">
    <source>
        <dbReference type="EMBL" id="MBP2019613.1"/>
    </source>
</evidence>
<feature type="transmembrane region" description="Helical" evidence="7">
    <location>
        <begin position="20"/>
        <end position="48"/>
    </location>
</feature>
<evidence type="ECO:0000256" key="6">
    <source>
        <dbReference type="ARBA" id="ARBA00023136"/>
    </source>
</evidence>
<evidence type="ECO:0000256" key="1">
    <source>
        <dbReference type="ARBA" id="ARBA00004651"/>
    </source>
</evidence>
<sequence>MRTQAPARPAGRLRKWWSGINWRTTAVAYLFMLPALVIIALFVFWPIIYGLPLAFTNYSVVGETRWVGLANFRRLMHDPYFWDALKNSVLYVAVVPVIQIGSIILAVLVNRPLKGVGIFRTAYYLPVVTSSIAAGIAWKWLYDYKGIINAPLLEWGIIDKPIYFLSDNRIALWAVMAMTAWKGFGYYMVIYLAGLQSIPKELEEAAQIDGAGRLGVLRHVTIPLLRPFALIATLMSVMGALRVMEEVLAMTGGGADTNVVALYSYQTAFQHFEFGYGAALGWVMALIIFAFSLVTFRLNKGGFKPE</sequence>
<dbReference type="InterPro" id="IPR035277">
    <property type="entry name" value="MalF_N"/>
</dbReference>
<dbReference type="InterPro" id="IPR050809">
    <property type="entry name" value="UgpAE/MalFG_permease"/>
</dbReference>
<keyword evidence="10" id="KW-1185">Reference proteome</keyword>
<dbReference type="PANTHER" id="PTHR43227:SF11">
    <property type="entry name" value="BLL4140 PROTEIN"/>
    <property type="match status" value="1"/>
</dbReference>
<accession>A0ABS4JVP5</accession>
<feature type="transmembrane region" description="Helical" evidence="7">
    <location>
        <begin position="274"/>
        <end position="296"/>
    </location>
</feature>
<keyword evidence="2 7" id="KW-0813">Transport</keyword>
<dbReference type="CDD" id="cd06261">
    <property type="entry name" value="TM_PBP2"/>
    <property type="match status" value="1"/>
</dbReference>
<evidence type="ECO:0000256" key="2">
    <source>
        <dbReference type="ARBA" id="ARBA00022448"/>
    </source>
</evidence>
<organism evidence="9 10">
    <name type="scientific">Symbiobacterium terraclitae</name>
    <dbReference type="NCBI Taxonomy" id="557451"/>
    <lineage>
        <taxon>Bacteria</taxon>
        <taxon>Bacillati</taxon>
        <taxon>Bacillota</taxon>
        <taxon>Clostridia</taxon>
        <taxon>Eubacteriales</taxon>
        <taxon>Symbiobacteriaceae</taxon>
        <taxon>Symbiobacterium</taxon>
    </lineage>
</organism>
<dbReference type="PANTHER" id="PTHR43227">
    <property type="entry name" value="BLL4140 PROTEIN"/>
    <property type="match status" value="1"/>
</dbReference>
<evidence type="ECO:0000256" key="3">
    <source>
        <dbReference type="ARBA" id="ARBA00022475"/>
    </source>
</evidence>
<dbReference type="SUPFAM" id="SSF161098">
    <property type="entry name" value="MetI-like"/>
    <property type="match status" value="1"/>
</dbReference>
<dbReference type="PROSITE" id="PS50928">
    <property type="entry name" value="ABC_TM1"/>
    <property type="match status" value="1"/>
</dbReference>
<dbReference type="Pfam" id="PF00528">
    <property type="entry name" value="BPD_transp_1"/>
    <property type="match status" value="1"/>
</dbReference>
<keyword evidence="5 7" id="KW-1133">Transmembrane helix</keyword>
<dbReference type="SUPFAM" id="SSF160964">
    <property type="entry name" value="MalF N-terminal region-like"/>
    <property type="match status" value="1"/>
</dbReference>
<gene>
    <name evidence="9" type="ORF">J2Z79_003055</name>
</gene>
<dbReference type="RefSeq" id="WP_209467716.1">
    <property type="nucleotide sequence ID" value="NZ_JAGGLG010000031.1"/>
</dbReference>
<dbReference type="Gene3D" id="1.20.58.370">
    <property type="entry name" value="MalF N-terminal region-like"/>
    <property type="match status" value="1"/>
</dbReference>
<dbReference type="Gene3D" id="1.10.3720.10">
    <property type="entry name" value="MetI-like"/>
    <property type="match status" value="1"/>
</dbReference>
<feature type="transmembrane region" description="Helical" evidence="7">
    <location>
        <begin position="121"/>
        <end position="141"/>
    </location>
</feature>
<dbReference type="EMBL" id="JAGGLG010000031">
    <property type="protein sequence ID" value="MBP2019613.1"/>
    <property type="molecule type" value="Genomic_DNA"/>
</dbReference>
<evidence type="ECO:0000313" key="10">
    <source>
        <dbReference type="Proteomes" id="UP001519289"/>
    </source>
</evidence>
<keyword evidence="4 7" id="KW-0812">Transmembrane</keyword>
<comment type="subcellular location">
    <subcellularLocation>
        <location evidence="1 7">Cell membrane</location>
        <topology evidence="1 7">Multi-pass membrane protein</topology>
    </subcellularLocation>
</comment>
<feature type="transmembrane region" description="Helical" evidence="7">
    <location>
        <begin position="89"/>
        <end position="109"/>
    </location>
</feature>
<proteinExistence type="inferred from homology"/>
<evidence type="ECO:0000256" key="4">
    <source>
        <dbReference type="ARBA" id="ARBA00022692"/>
    </source>
</evidence>
<protein>
    <submittedName>
        <fullName evidence="9">Chitobiose transport system permease protein</fullName>
    </submittedName>
</protein>
<comment type="caution">
    <text evidence="9">The sequence shown here is derived from an EMBL/GenBank/DDBJ whole genome shotgun (WGS) entry which is preliminary data.</text>
</comment>
<dbReference type="InterPro" id="IPR035906">
    <property type="entry name" value="MetI-like_sf"/>
</dbReference>
<feature type="transmembrane region" description="Helical" evidence="7">
    <location>
        <begin position="224"/>
        <end position="244"/>
    </location>
</feature>
<dbReference type="InterPro" id="IPR000515">
    <property type="entry name" value="MetI-like"/>
</dbReference>
<keyword evidence="3" id="KW-1003">Cell membrane</keyword>
<dbReference type="Proteomes" id="UP001519289">
    <property type="component" value="Unassembled WGS sequence"/>
</dbReference>
<reference evidence="9 10" key="1">
    <citation type="submission" date="2021-03" db="EMBL/GenBank/DDBJ databases">
        <title>Genomic Encyclopedia of Type Strains, Phase IV (KMG-IV): sequencing the most valuable type-strain genomes for metagenomic binning, comparative biology and taxonomic classification.</title>
        <authorList>
            <person name="Goeker M."/>
        </authorList>
    </citation>
    <scope>NUCLEOTIDE SEQUENCE [LARGE SCALE GENOMIC DNA]</scope>
    <source>
        <strain evidence="9 10">DSM 27138</strain>
    </source>
</reference>
<name>A0ABS4JVP5_9FIRM</name>
<feature type="transmembrane region" description="Helical" evidence="7">
    <location>
        <begin position="170"/>
        <end position="193"/>
    </location>
</feature>
<evidence type="ECO:0000256" key="5">
    <source>
        <dbReference type="ARBA" id="ARBA00022989"/>
    </source>
</evidence>
<evidence type="ECO:0000259" key="8">
    <source>
        <dbReference type="PROSITE" id="PS50928"/>
    </source>
</evidence>
<comment type="similarity">
    <text evidence="7">Belongs to the binding-protein-dependent transport system permease family.</text>
</comment>
<feature type="domain" description="ABC transmembrane type-1" evidence="8">
    <location>
        <begin position="84"/>
        <end position="295"/>
    </location>
</feature>